<dbReference type="FunFam" id="3.10.129.10:FF:000004">
    <property type="entry name" value="Tol-pal system-associated acyl-CoA thioesterase"/>
    <property type="match status" value="1"/>
</dbReference>
<dbReference type="CDD" id="cd00586">
    <property type="entry name" value="4HBT"/>
    <property type="match status" value="1"/>
</dbReference>
<evidence type="ECO:0000256" key="2">
    <source>
        <dbReference type="ARBA" id="ARBA00022801"/>
    </source>
</evidence>
<comment type="caution">
    <text evidence="3">The sequence shown here is derived from an EMBL/GenBank/DDBJ whole genome shotgun (WGS) entry which is preliminary data.</text>
</comment>
<dbReference type="Proteomes" id="UP000249417">
    <property type="component" value="Unassembled WGS sequence"/>
</dbReference>
<reference evidence="3 4" key="1">
    <citation type="submission" date="2017-08" db="EMBL/GenBank/DDBJ databases">
        <title>Infants hospitalized years apart are colonized by the same room-sourced microbial strains.</title>
        <authorList>
            <person name="Brooks B."/>
            <person name="Olm M.R."/>
            <person name="Firek B.A."/>
            <person name="Baker R."/>
            <person name="Thomas B.C."/>
            <person name="Morowitz M.J."/>
            <person name="Banfield J.F."/>
        </authorList>
    </citation>
    <scope>NUCLEOTIDE SEQUENCE [LARGE SCALE GENOMIC DNA]</scope>
    <source>
        <strain evidence="3">S2_005_002_R2_29</strain>
    </source>
</reference>
<sequence length="132" mass="15535">MTRTHTHEYRVYYEDTDAGGIMYHGQYIAWCERARCEYLHDLDLPFSDILEKTGVLFVVRHLNADYFKPALLDQKLRVETTLKEMKNSSFLLNQSIFCQDFMLFSMTVTIVCVDSNGRPVRIPEMVRSKLQE</sequence>
<evidence type="ECO:0000313" key="3">
    <source>
        <dbReference type="EMBL" id="PZQ44173.1"/>
    </source>
</evidence>
<dbReference type="EMBL" id="QFQB01000106">
    <property type="protein sequence ID" value="PZQ44173.1"/>
    <property type="molecule type" value="Genomic_DNA"/>
</dbReference>
<dbReference type="Gene3D" id="3.10.129.10">
    <property type="entry name" value="Hotdog Thioesterase"/>
    <property type="match status" value="1"/>
</dbReference>
<comment type="similarity">
    <text evidence="1">Belongs to the 4-hydroxybenzoyl-CoA thioesterase family.</text>
</comment>
<evidence type="ECO:0000256" key="1">
    <source>
        <dbReference type="ARBA" id="ARBA00005953"/>
    </source>
</evidence>
<evidence type="ECO:0000313" key="4">
    <source>
        <dbReference type="Proteomes" id="UP000249417"/>
    </source>
</evidence>
<dbReference type="AlphaFoldDB" id="A0A2W5PNR2"/>
<name>A0A2W5PNR2_9BACT</name>
<gene>
    <name evidence="3" type="ORF">DI551_10680</name>
</gene>
<dbReference type="PIRSF" id="PIRSF003230">
    <property type="entry name" value="YbgC"/>
    <property type="match status" value="1"/>
</dbReference>
<dbReference type="GO" id="GO:0047617">
    <property type="term" value="F:fatty acyl-CoA hydrolase activity"/>
    <property type="evidence" value="ECO:0007669"/>
    <property type="project" value="TreeGrafter"/>
</dbReference>
<dbReference type="PANTHER" id="PTHR31793:SF37">
    <property type="entry name" value="ACYL-COA THIOESTER HYDROLASE YBGC"/>
    <property type="match status" value="1"/>
</dbReference>
<dbReference type="PANTHER" id="PTHR31793">
    <property type="entry name" value="4-HYDROXYBENZOYL-COA THIOESTERASE FAMILY MEMBER"/>
    <property type="match status" value="1"/>
</dbReference>
<organism evidence="3 4">
    <name type="scientific">Micavibrio aeruginosavorus</name>
    <dbReference type="NCBI Taxonomy" id="349221"/>
    <lineage>
        <taxon>Bacteria</taxon>
        <taxon>Pseudomonadati</taxon>
        <taxon>Bdellovibrionota</taxon>
        <taxon>Bdellovibrionia</taxon>
        <taxon>Bdellovibrionales</taxon>
        <taxon>Pseudobdellovibrionaceae</taxon>
        <taxon>Micavibrio</taxon>
    </lineage>
</organism>
<dbReference type="InterPro" id="IPR029069">
    <property type="entry name" value="HotDog_dom_sf"/>
</dbReference>
<dbReference type="SUPFAM" id="SSF54637">
    <property type="entry name" value="Thioesterase/thiol ester dehydrase-isomerase"/>
    <property type="match status" value="1"/>
</dbReference>
<dbReference type="InterPro" id="IPR050563">
    <property type="entry name" value="4-hydroxybenzoyl-CoA_TE"/>
</dbReference>
<keyword evidence="2" id="KW-0378">Hydrolase</keyword>
<dbReference type="Pfam" id="PF13279">
    <property type="entry name" value="4HBT_2"/>
    <property type="match status" value="1"/>
</dbReference>
<dbReference type="NCBIfam" id="TIGR00051">
    <property type="entry name" value="YbgC/FadM family acyl-CoA thioesterase"/>
    <property type="match status" value="1"/>
</dbReference>
<protein>
    <submittedName>
        <fullName evidence="3">Tol-pal system-associated acyl-CoA thioesterase</fullName>
    </submittedName>
</protein>
<proteinExistence type="inferred from homology"/>
<accession>A0A2W5PNR2</accession>
<dbReference type="InterPro" id="IPR006684">
    <property type="entry name" value="YbgC/YbaW"/>
</dbReference>